<dbReference type="CDD" id="cd00688">
    <property type="entry name" value="ISOPREN_C2_like"/>
    <property type="match status" value="1"/>
</dbReference>
<organism evidence="2 3">
    <name type="scientific">Candidatus Cohnella colombiensis</name>
    <dbReference type="NCBI Taxonomy" id="3121368"/>
    <lineage>
        <taxon>Bacteria</taxon>
        <taxon>Bacillati</taxon>
        <taxon>Bacillota</taxon>
        <taxon>Bacilli</taxon>
        <taxon>Bacillales</taxon>
        <taxon>Paenibacillaceae</taxon>
        <taxon>Cohnella</taxon>
    </lineage>
</organism>
<sequence length="923" mass="96186">MISEGNAVKNRGYMKLWLSMLLVMAVLLQGVLGAGATIVNAAEDEASVTAVTREQIVASLAELQKVVGKSQPLSDWAAFGLARSGVAVEAQYMPIATASVADGSLRLSTDFARVALTVNAVGGDAQKIGLAKSNLPEKLANFEKLTAQGPNAVAYALIALDATGYEIRESDYWTKDALIKWLVDNRNADAGWSLKIGAGKSDVDITGIVLSALAPYQNREDVRGIVDAALEWLSNAQKETGGFGSPEASESTAQVLIALTALGIDPINDARFVKNGNSAISRLLSFRLADGQYSHVVGGKADGMATLYALLGVTAVDRWQDGLPSLFAGVNIGVSSAVTVNGLSGTIATGVASGKTALEAFANVLKAAKISYEVTVHPQYGAFLSSVNGLSSGKFGGYDGWSYAVKRDGAWVTIMEGMGSFSMQSGDELFVYYGDSTELIHSFVTEPAAPRAGQPIVVVVQKEAYDWDTGSVVVSAAANAAVKLGGQTVVTDADGKATFKGVAAGSYSVSVSGYAKDRAPTYLAATSSIEVASYIKNVALRVEGDAGVIASGATSGGTALEALEKLLAAQGVNADIQDSSYGKYIAAIAGISGGKYGGYDGWMFAVIRKGEWIIPAEGASTFLLEDGDEVVVYYSGEATKLVEPVIVSPAKPKPNQAFVVKVTHREWDWSTSQFKAAEPVAGATVTVRLQGKKGTNVQTGVTDAKGNVTFVAATEGIYDIEVSGYQKEGVPAVVRSVKQLVVANAYNDAAAISTWAIDAVQKTRAGAVWLGPNETKAQFKPKQAATRAEFVSALVRALGLNNGSATAGKNSFSDVKDSAWYAADLNVAVTAGLVAGVAPGKFAPDATLTREQAAILLTRALKLKATKTTALKDAGQASTSAKSSIQAVISHGWMTAYGERFSPKASLTREQVAVIASRIMDAR</sequence>
<dbReference type="PROSITE" id="PS51272">
    <property type="entry name" value="SLH"/>
    <property type="match status" value="3"/>
</dbReference>
<dbReference type="InterPro" id="IPR001119">
    <property type="entry name" value="SLH_dom"/>
</dbReference>
<dbReference type="Proteomes" id="UP001178662">
    <property type="component" value="Chromosome"/>
</dbReference>
<keyword evidence="3" id="KW-1185">Reference proteome</keyword>
<name>A0AA95JCW3_9BACL</name>
<dbReference type="InterPro" id="IPR008930">
    <property type="entry name" value="Terpenoid_cyclase/PrenylTrfase"/>
</dbReference>
<evidence type="ECO:0000313" key="3">
    <source>
        <dbReference type="Proteomes" id="UP001178662"/>
    </source>
</evidence>
<gene>
    <name evidence="2" type="ORF">P0Y55_17660</name>
</gene>
<dbReference type="Gene3D" id="2.60.40.10">
    <property type="entry name" value="Immunoglobulins"/>
    <property type="match status" value="1"/>
</dbReference>
<dbReference type="Gene3D" id="1.50.10.20">
    <property type="match status" value="1"/>
</dbReference>
<reference evidence="2" key="1">
    <citation type="submission" date="2023-03" db="EMBL/GenBank/DDBJ databases">
        <title>Andean soil-derived lignocellulolytic bacterial consortium as a source of novel taxa and putative plastic-active enzymes.</title>
        <authorList>
            <person name="Diaz-Garcia L."/>
            <person name="Chuvochina M."/>
            <person name="Feuerriegel G."/>
            <person name="Bunk B."/>
            <person name="Sproer C."/>
            <person name="Streit W.R."/>
            <person name="Rodriguez L.M."/>
            <person name="Overmann J."/>
            <person name="Jimenez D.J."/>
        </authorList>
    </citation>
    <scope>NUCLEOTIDE SEQUENCE</scope>
    <source>
        <strain evidence="2">MAG 2441</strain>
    </source>
</reference>
<evidence type="ECO:0000313" key="2">
    <source>
        <dbReference type="EMBL" id="WEK54337.1"/>
    </source>
</evidence>
<protein>
    <submittedName>
        <fullName evidence="2">S-layer homology domain-containing protein</fullName>
    </submittedName>
</protein>
<accession>A0AA95JCW3</accession>
<dbReference type="SUPFAM" id="SSF117074">
    <property type="entry name" value="Hypothetical protein PA1324"/>
    <property type="match status" value="1"/>
</dbReference>
<evidence type="ECO:0000259" key="1">
    <source>
        <dbReference type="PROSITE" id="PS51272"/>
    </source>
</evidence>
<dbReference type="Gene3D" id="2.170.130.30">
    <property type="match status" value="2"/>
</dbReference>
<dbReference type="SUPFAM" id="SSF48239">
    <property type="entry name" value="Terpenoid cyclases/Protein prenyltransferases"/>
    <property type="match status" value="1"/>
</dbReference>
<dbReference type="EMBL" id="CP119317">
    <property type="protein sequence ID" value="WEK54337.1"/>
    <property type="molecule type" value="Genomic_DNA"/>
</dbReference>
<feature type="domain" description="SLH" evidence="1">
    <location>
        <begin position="808"/>
        <end position="871"/>
    </location>
</feature>
<dbReference type="InterPro" id="IPR013783">
    <property type="entry name" value="Ig-like_fold"/>
</dbReference>
<dbReference type="AlphaFoldDB" id="A0AA95JCW3"/>
<feature type="domain" description="SLH" evidence="1">
    <location>
        <begin position="872"/>
        <end position="923"/>
    </location>
</feature>
<dbReference type="Pfam" id="PF00395">
    <property type="entry name" value="SLH"/>
    <property type="match status" value="2"/>
</dbReference>
<feature type="domain" description="SLH" evidence="1">
    <location>
        <begin position="743"/>
        <end position="807"/>
    </location>
</feature>
<proteinExistence type="predicted"/>